<evidence type="ECO:0000256" key="4">
    <source>
        <dbReference type="ARBA" id="ARBA00023136"/>
    </source>
</evidence>
<evidence type="ECO:0000313" key="8">
    <source>
        <dbReference type="Proteomes" id="UP001162741"/>
    </source>
</evidence>
<evidence type="ECO:0000256" key="3">
    <source>
        <dbReference type="ARBA" id="ARBA00022729"/>
    </source>
</evidence>
<sequence length="102" mass="11721">MNQLRQKRFKPVDYVSLTYINDADALSAVLLERRRELFLRGGLRTFDLKRLNQESAFARTLQRTSDVTSNVLATLPAGSPRYLLPFEPKMIANNPAIIQNQR</sequence>
<proteinExistence type="inferred from homology"/>
<organism evidence="7 8">
    <name type="scientific">Chitinophaga horti</name>
    <dbReference type="NCBI Taxonomy" id="2920382"/>
    <lineage>
        <taxon>Bacteria</taxon>
        <taxon>Pseudomonadati</taxon>
        <taxon>Bacteroidota</taxon>
        <taxon>Chitinophagia</taxon>
        <taxon>Chitinophagales</taxon>
        <taxon>Chitinophagaceae</taxon>
        <taxon>Chitinophaga</taxon>
    </lineage>
</organism>
<dbReference type="InterPro" id="IPR012944">
    <property type="entry name" value="SusD_RagB_dom"/>
</dbReference>
<gene>
    <name evidence="7" type="ORF">MKQ68_01765</name>
</gene>
<protein>
    <submittedName>
        <fullName evidence="7">RagB/SusD family nutrient uptake outer membrane protein</fullName>
    </submittedName>
</protein>
<feature type="domain" description="RagB/SusD" evidence="6">
    <location>
        <begin position="18"/>
        <end position="100"/>
    </location>
</feature>
<dbReference type="SUPFAM" id="SSF48452">
    <property type="entry name" value="TPR-like"/>
    <property type="match status" value="1"/>
</dbReference>
<keyword evidence="5" id="KW-0998">Cell outer membrane</keyword>
<dbReference type="Pfam" id="PF07980">
    <property type="entry name" value="SusD_RagB"/>
    <property type="match status" value="1"/>
</dbReference>
<evidence type="ECO:0000256" key="5">
    <source>
        <dbReference type="ARBA" id="ARBA00023237"/>
    </source>
</evidence>
<keyword evidence="4" id="KW-0472">Membrane</keyword>
<keyword evidence="3" id="KW-0732">Signal</keyword>
<dbReference type="InterPro" id="IPR011990">
    <property type="entry name" value="TPR-like_helical_dom_sf"/>
</dbReference>
<dbReference type="Gene3D" id="1.25.40.390">
    <property type="match status" value="1"/>
</dbReference>
<evidence type="ECO:0000256" key="1">
    <source>
        <dbReference type="ARBA" id="ARBA00004442"/>
    </source>
</evidence>
<name>A0ABY6J9E9_9BACT</name>
<reference evidence="7" key="1">
    <citation type="submission" date="2022-10" db="EMBL/GenBank/DDBJ databases">
        <title>Chitinophaga sp. nov., isolated from soil.</title>
        <authorList>
            <person name="Jeon C.O."/>
        </authorList>
    </citation>
    <scope>NUCLEOTIDE SEQUENCE</scope>
    <source>
        <strain evidence="7">R8</strain>
    </source>
</reference>
<evidence type="ECO:0000256" key="2">
    <source>
        <dbReference type="ARBA" id="ARBA00006275"/>
    </source>
</evidence>
<accession>A0ABY6J9E9</accession>
<evidence type="ECO:0000313" key="7">
    <source>
        <dbReference type="EMBL" id="UYQ95956.1"/>
    </source>
</evidence>
<dbReference type="EMBL" id="CP107006">
    <property type="protein sequence ID" value="UYQ95956.1"/>
    <property type="molecule type" value="Genomic_DNA"/>
</dbReference>
<comment type="similarity">
    <text evidence="2">Belongs to the SusD family.</text>
</comment>
<evidence type="ECO:0000259" key="6">
    <source>
        <dbReference type="Pfam" id="PF07980"/>
    </source>
</evidence>
<dbReference type="Proteomes" id="UP001162741">
    <property type="component" value="Chromosome"/>
</dbReference>
<keyword evidence="8" id="KW-1185">Reference proteome</keyword>
<comment type="subcellular location">
    <subcellularLocation>
        <location evidence="1">Cell outer membrane</location>
    </subcellularLocation>
</comment>